<feature type="transmembrane region" description="Helical" evidence="2">
    <location>
        <begin position="303"/>
        <end position="324"/>
    </location>
</feature>
<evidence type="ECO:0000313" key="5">
    <source>
        <dbReference type="Proteomes" id="UP000095284"/>
    </source>
</evidence>
<dbReference type="InterPro" id="IPR019169">
    <property type="entry name" value="Transmembrane_26"/>
</dbReference>
<feature type="region of interest" description="Disordered" evidence="1">
    <location>
        <begin position="354"/>
        <end position="427"/>
    </location>
</feature>
<feature type="transmembrane region" description="Helical" evidence="2">
    <location>
        <begin position="95"/>
        <end position="114"/>
    </location>
</feature>
<evidence type="ECO:0000256" key="2">
    <source>
        <dbReference type="SAM" id="Phobius"/>
    </source>
</evidence>
<evidence type="ECO:0000313" key="6">
    <source>
        <dbReference type="Proteomes" id="UP000659654"/>
    </source>
</evidence>
<feature type="transmembrane region" description="Helical" evidence="2">
    <location>
        <begin position="161"/>
        <end position="181"/>
    </location>
</feature>
<gene>
    <name evidence="3" type="ORF">BXYJ_LOCUS1699</name>
</gene>
<dbReference type="EMBL" id="CAJFDI010000001">
    <property type="protein sequence ID" value="CAD5209966.1"/>
    <property type="molecule type" value="Genomic_DNA"/>
</dbReference>
<keyword evidence="2" id="KW-1133">Transmembrane helix</keyword>
<evidence type="ECO:0000313" key="4">
    <source>
        <dbReference type="EMBL" id="CAG9085464.1"/>
    </source>
</evidence>
<keyword evidence="6" id="KW-1185">Reference proteome</keyword>
<protein>
    <submittedName>
        <fullName evidence="3">(pine wood nematode) hypothetical protein</fullName>
    </submittedName>
</protein>
<keyword evidence="2" id="KW-0812">Transmembrane</keyword>
<feature type="compositionally biased region" description="Basic residues" evidence="1">
    <location>
        <begin position="15"/>
        <end position="30"/>
    </location>
</feature>
<reference evidence="4" key="2">
    <citation type="submission" date="2020-08" db="EMBL/GenBank/DDBJ databases">
        <authorList>
            <person name="Kikuchi T."/>
        </authorList>
    </citation>
    <scope>NUCLEOTIDE SEQUENCE</scope>
    <source>
        <strain evidence="3">Ka4C1</strain>
    </source>
</reference>
<dbReference type="PANTHER" id="PTHR22168">
    <property type="entry name" value="TMEM26 PROTEIN"/>
    <property type="match status" value="1"/>
</dbReference>
<reference evidence="7" key="1">
    <citation type="submission" date="2016-11" db="UniProtKB">
        <authorList>
            <consortium name="WormBaseParasite"/>
        </authorList>
    </citation>
    <scope>IDENTIFICATION</scope>
</reference>
<dbReference type="WBParaSite" id="BXY_0570700.1">
    <property type="protein sequence ID" value="BXY_0570700.1"/>
    <property type="gene ID" value="BXY_0570700"/>
</dbReference>
<feature type="transmembrane region" description="Helical" evidence="2">
    <location>
        <begin position="69"/>
        <end position="89"/>
    </location>
</feature>
<dbReference type="PANTHER" id="PTHR22168:SF8">
    <property type="entry name" value="TRANSMEMBRANE PROTEIN 26"/>
    <property type="match status" value="1"/>
</dbReference>
<dbReference type="Proteomes" id="UP000659654">
    <property type="component" value="Unassembled WGS sequence"/>
</dbReference>
<evidence type="ECO:0000313" key="3">
    <source>
        <dbReference type="EMBL" id="CAD5209966.1"/>
    </source>
</evidence>
<feature type="region of interest" description="Disordered" evidence="1">
    <location>
        <begin position="7"/>
        <end position="35"/>
    </location>
</feature>
<dbReference type="AlphaFoldDB" id="A0A1I7RY90"/>
<dbReference type="Proteomes" id="UP000095284">
    <property type="component" value="Unplaced"/>
</dbReference>
<dbReference type="Pfam" id="PF09772">
    <property type="entry name" value="Tmem26"/>
    <property type="match status" value="2"/>
</dbReference>
<feature type="transmembrane region" description="Helical" evidence="2">
    <location>
        <begin position="274"/>
        <end position="297"/>
    </location>
</feature>
<sequence>MYFWAEKMVSDNKSSNKHNKGGSAQKRHSLRPSAEQSEAAAIARDRAAAKAIRGPTSGSGILINIIRALSARALFIFHSVATIWAAVNVQGENSIWGFALISVSIVVEGGHTILMRVGDERKWFSPSILLYILATAPPIWLLETKLCQWRQTNDQRLDKMFEYQILEQLLLVVLIVGRWLLPKGDISREQLSQILLAYLAISSDIVEFFDVFKERTVYFNLNLQKLVLSAWTLSLLQFPFILTVSRARKMRVAITDDTAITTKSRTMSQILYDVDIWAIIVASCLQDIPFFLVRVYLILQYKLITYTMIFFLSKNALIIALQFYRAVIIFNDRYLHPRTESRASLVMEQMRRPTLTKDNSDLPSPQQPSTAGDEKKKSDRRTKSRKSVPSESGSTEKLKSVNRRASTAPHVHHINVKVLRSDDETTQASVKVDDIVHG</sequence>
<accession>A0A1I7RY90</accession>
<evidence type="ECO:0000313" key="7">
    <source>
        <dbReference type="WBParaSite" id="BXY_0570700.1"/>
    </source>
</evidence>
<name>A0A1I7RY90_BURXY</name>
<organism evidence="5 7">
    <name type="scientific">Bursaphelenchus xylophilus</name>
    <name type="common">Pinewood nematode worm</name>
    <name type="synonym">Aphelenchoides xylophilus</name>
    <dbReference type="NCBI Taxonomy" id="6326"/>
    <lineage>
        <taxon>Eukaryota</taxon>
        <taxon>Metazoa</taxon>
        <taxon>Ecdysozoa</taxon>
        <taxon>Nematoda</taxon>
        <taxon>Chromadorea</taxon>
        <taxon>Rhabditida</taxon>
        <taxon>Tylenchina</taxon>
        <taxon>Tylenchomorpha</taxon>
        <taxon>Aphelenchoidea</taxon>
        <taxon>Aphelenchoididae</taxon>
        <taxon>Bursaphelenchus</taxon>
    </lineage>
</organism>
<feature type="compositionally biased region" description="Polar residues" evidence="1">
    <location>
        <begin position="361"/>
        <end position="370"/>
    </location>
</feature>
<dbReference type="Proteomes" id="UP000582659">
    <property type="component" value="Unassembled WGS sequence"/>
</dbReference>
<proteinExistence type="predicted"/>
<keyword evidence="2" id="KW-0472">Membrane</keyword>
<evidence type="ECO:0000256" key="1">
    <source>
        <dbReference type="SAM" id="MobiDB-lite"/>
    </source>
</evidence>
<dbReference type="eggNOG" id="KOG4610">
    <property type="taxonomic scope" value="Eukaryota"/>
</dbReference>
<feature type="transmembrane region" description="Helical" evidence="2">
    <location>
        <begin position="224"/>
        <end position="244"/>
    </location>
</feature>
<dbReference type="OrthoDB" id="10042902at2759"/>
<feature type="transmembrane region" description="Helical" evidence="2">
    <location>
        <begin position="123"/>
        <end position="141"/>
    </location>
</feature>
<dbReference type="EMBL" id="CAJFCV020000001">
    <property type="protein sequence ID" value="CAG9085464.1"/>
    <property type="molecule type" value="Genomic_DNA"/>
</dbReference>